<dbReference type="Pfam" id="PF26118">
    <property type="entry name" value="DUF8035"/>
    <property type="match status" value="1"/>
</dbReference>
<feature type="region of interest" description="Disordered" evidence="1">
    <location>
        <begin position="152"/>
        <end position="207"/>
    </location>
</feature>
<feature type="domain" description="DUF8035" evidence="2">
    <location>
        <begin position="456"/>
        <end position="509"/>
    </location>
</feature>
<feature type="region of interest" description="Disordered" evidence="1">
    <location>
        <begin position="399"/>
        <end position="454"/>
    </location>
</feature>
<evidence type="ECO:0000313" key="4">
    <source>
        <dbReference type="Proteomes" id="UP000034841"/>
    </source>
</evidence>
<reference evidence="3 4" key="1">
    <citation type="submission" date="2015-04" db="EMBL/GenBank/DDBJ databases">
        <title>Genome sequence of Ceratocystis platani, a major pathogen of plane trees.</title>
        <authorList>
            <person name="Belbahri L."/>
        </authorList>
    </citation>
    <scope>NUCLEOTIDE SEQUENCE [LARGE SCALE GENOMIC DNA]</scope>
    <source>
        <strain evidence="3 4">CFO</strain>
    </source>
</reference>
<dbReference type="AlphaFoldDB" id="A0A0F8DIQ2"/>
<sequence>MSTARFPEDIYLSDDEPYRRRTAFDDGFLPSPQLSPFWLHQAGRRADHQQIVVYPQEGKDVYSRRPHVSCISTQPNIYYDEEQERAHGLQHGRVPVRNYEYPRRSVSHTAPRQPYTDLGEFHLARRFSEEGSDYTLSDSDNFTDQGEVGSEIDVSHTQRSSSRPVSEFAPRPRSLSRSARDEANRRRSMSRPASEPEQQPSIKVPTIEREVITHFTRIDHGIIDARPKTQIRIHSPPPLQPVSQSRPHSRHRDSAQVNIEQIVHRRPIRNQSRSRATENTMALTVPRPQGHRRALSAAPLLSPHDDLRLQQRHEEEHSLSLTIRRPGVPTEATQITTRINENGQIGEASNGITQGWTTIDVPPGTKRIRMDGAGGSAAEVTWHGYKGLRRARFIHDPEQEAEEEVLRRSRPGSRARSGERDGSKRGEQGRERGRERGRRPDITTTSIKPSRRQREESWIEIPKKIVNRAALRAHEYDFEETEAFFYVKAYLGPNEVAELIALTKQIRREKRRIRKLREGKGSVAVQIAKSCALREGDVDYSLMTV</sequence>
<dbReference type="InterPro" id="IPR058348">
    <property type="entry name" value="DUF8035"/>
</dbReference>
<name>A0A0F8DIQ2_CERFI</name>
<protein>
    <recommendedName>
        <fullName evidence="2">DUF8035 domain-containing protein</fullName>
    </recommendedName>
</protein>
<comment type="caution">
    <text evidence="3">The sequence shown here is derived from an EMBL/GenBank/DDBJ whole genome shotgun (WGS) entry which is preliminary data.</text>
</comment>
<evidence type="ECO:0000313" key="3">
    <source>
        <dbReference type="EMBL" id="KKF95794.1"/>
    </source>
</evidence>
<dbReference type="Proteomes" id="UP000034841">
    <property type="component" value="Unassembled WGS sequence"/>
</dbReference>
<dbReference type="OrthoDB" id="5410752at2759"/>
<organism evidence="3 4">
    <name type="scientific">Ceratocystis fimbriata f. sp. platani</name>
    <dbReference type="NCBI Taxonomy" id="88771"/>
    <lineage>
        <taxon>Eukaryota</taxon>
        <taxon>Fungi</taxon>
        <taxon>Dikarya</taxon>
        <taxon>Ascomycota</taxon>
        <taxon>Pezizomycotina</taxon>
        <taxon>Sordariomycetes</taxon>
        <taxon>Hypocreomycetidae</taxon>
        <taxon>Microascales</taxon>
        <taxon>Ceratocystidaceae</taxon>
        <taxon>Ceratocystis</taxon>
    </lineage>
</organism>
<gene>
    <name evidence="3" type="ORF">CFO_g1849</name>
</gene>
<accession>A0A0F8DIQ2</accession>
<evidence type="ECO:0000256" key="1">
    <source>
        <dbReference type="SAM" id="MobiDB-lite"/>
    </source>
</evidence>
<evidence type="ECO:0000259" key="2">
    <source>
        <dbReference type="Pfam" id="PF26118"/>
    </source>
</evidence>
<dbReference type="EMBL" id="LBBL01000078">
    <property type="protein sequence ID" value="KKF95794.1"/>
    <property type="molecule type" value="Genomic_DNA"/>
</dbReference>
<feature type="region of interest" description="Disordered" evidence="1">
    <location>
        <begin position="232"/>
        <end position="254"/>
    </location>
</feature>
<feature type="compositionally biased region" description="Basic and acidic residues" evidence="1">
    <location>
        <begin position="416"/>
        <end position="441"/>
    </location>
</feature>
<feature type="compositionally biased region" description="Polar residues" evidence="1">
    <location>
        <begin position="155"/>
        <end position="164"/>
    </location>
</feature>
<proteinExistence type="predicted"/>
<keyword evidence="4" id="KW-1185">Reference proteome</keyword>